<proteinExistence type="predicted"/>
<dbReference type="InterPro" id="IPR001627">
    <property type="entry name" value="Semap_dom"/>
</dbReference>
<dbReference type="AlphaFoldDB" id="A0AAV2KLP6"/>
<dbReference type="GO" id="GO:0002116">
    <property type="term" value="C:semaphorin receptor complex"/>
    <property type="evidence" value="ECO:0007669"/>
    <property type="project" value="TreeGrafter"/>
</dbReference>
<comment type="caution">
    <text evidence="2">Lacks conserved residue(s) required for the propagation of feature annotation.</text>
</comment>
<dbReference type="EMBL" id="OZ035840">
    <property type="protein sequence ID" value="CAL1589523.1"/>
    <property type="molecule type" value="Genomic_DNA"/>
</dbReference>
<feature type="region of interest" description="Disordered" evidence="3">
    <location>
        <begin position="17"/>
        <end position="42"/>
    </location>
</feature>
<dbReference type="GO" id="GO:0017154">
    <property type="term" value="F:semaphorin receptor activity"/>
    <property type="evidence" value="ECO:0007669"/>
    <property type="project" value="InterPro"/>
</dbReference>
<keyword evidence="6" id="KW-1185">Reference proteome</keyword>
<evidence type="ECO:0000259" key="4">
    <source>
        <dbReference type="PROSITE" id="PS51004"/>
    </source>
</evidence>
<organism evidence="5 6">
    <name type="scientific">Knipowitschia caucasica</name>
    <name type="common">Caucasian dwarf goby</name>
    <name type="synonym">Pomatoschistus caucasicus</name>
    <dbReference type="NCBI Taxonomy" id="637954"/>
    <lineage>
        <taxon>Eukaryota</taxon>
        <taxon>Metazoa</taxon>
        <taxon>Chordata</taxon>
        <taxon>Craniata</taxon>
        <taxon>Vertebrata</taxon>
        <taxon>Euteleostomi</taxon>
        <taxon>Actinopterygii</taxon>
        <taxon>Neopterygii</taxon>
        <taxon>Teleostei</taxon>
        <taxon>Neoteleostei</taxon>
        <taxon>Acanthomorphata</taxon>
        <taxon>Gobiaria</taxon>
        <taxon>Gobiiformes</taxon>
        <taxon>Gobioidei</taxon>
        <taxon>Gobiidae</taxon>
        <taxon>Gobiinae</taxon>
        <taxon>Knipowitschia</taxon>
    </lineage>
</organism>
<name>A0AAV2KLP6_KNICA</name>
<dbReference type="InterPro" id="IPR015943">
    <property type="entry name" value="WD40/YVTN_repeat-like_dom_sf"/>
</dbReference>
<dbReference type="Proteomes" id="UP001497482">
    <property type="component" value="Chromosome 18"/>
</dbReference>
<evidence type="ECO:0000313" key="6">
    <source>
        <dbReference type="Proteomes" id="UP001497482"/>
    </source>
</evidence>
<dbReference type="PANTHER" id="PTHR22625">
    <property type="entry name" value="PLEXIN"/>
    <property type="match status" value="1"/>
</dbReference>
<dbReference type="InterPro" id="IPR036352">
    <property type="entry name" value="Semap_dom_sf"/>
</dbReference>
<dbReference type="PANTHER" id="PTHR22625:SF32">
    <property type="entry name" value="PLEXIN-A3"/>
    <property type="match status" value="1"/>
</dbReference>
<evidence type="ECO:0000256" key="3">
    <source>
        <dbReference type="SAM" id="MobiDB-lite"/>
    </source>
</evidence>
<evidence type="ECO:0000256" key="1">
    <source>
        <dbReference type="ARBA" id="ARBA00023180"/>
    </source>
</evidence>
<keyword evidence="1" id="KW-0325">Glycoprotein</keyword>
<evidence type="ECO:0000313" key="5">
    <source>
        <dbReference type="EMBL" id="CAL1589523.1"/>
    </source>
</evidence>
<dbReference type="SUPFAM" id="SSF101912">
    <property type="entry name" value="Sema domain"/>
    <property type="match status" value="1"/>
</dbReference>
<dbReference type="PROSITE" id="PS51004">
    <property type="entry name" value="SEMA"/>
    <property type="match status" value="1"/>
</dbReference>
<dbReference type="GO" id="GO:0005886">
    <property type="term" value="C:plasma membrane"/>
    <property type="evidence" value="ECO:0007669"/>
    <property type="project" value="TreeGrafter"/>
</dbReference>
<gene>
    <name evidence="5" type="ORF">KC01_LOCUS19152</name>
</gene>
<dbReference type="GO" id="GO:0030334">
    <property type="term" value="P:regulation of cell migration"/>
    <property type="evidence" value="ECO:0007669"/>
    <property type="project" value="TreeGrafter"/>
</dbReference>
<dbReference type="Pfam" id="PF01403">
    <property type="entry name" value="Sema"/>
    <property type="match status" value="1"/>
</dbReference>
<accession>A0AAV2KLP6</accession>
<protein>
    <recommendedName>
        <fullName evidence="4">Sema domain-containing protein</fullName>
    </recommendedName>
</protein>
<dbReference type="Gene3D" id="2.130.10.10">
    <property type="entry name" value="YVTN repeat-like/Quinoprotein amine dehydrogenase"/>
    <property type="match status" value="1"/>
</dbReference>
<evidence type="ECO:0000256" key="2">
    <source>
        <dbReference type="PROSITE-ProRule" id="PRU00352"/>
    </source>
</evidence>
<sequence length="211" mass="23556">MEECRGQGYNNGRVQRARVQQWKSAEGKGTTMEESRGQGYNNGRVQRARPVEIGEHFCGMDFNQPLGGDRVIQGHPLHQDRTQGMGAVAGCTYGEDTLIFVGTRTGHLKKLRVDSASNSQDALLYETLNVTEREPILRDMGLSPDCRFIYVLSQNQVTRLPVESCDQYGSCLDCVGSGDPHYVREASRVGSLKKLNLSPQDWTNVYLPYLP</sequence>
<reference evidence="5 6" key="1">
    <citation type="submission" date="2024-04" db="EMBL/GenBank/DDBJ databases">
        <authorList>
            <person name="Waldvogel A.-M."/>
            <person name="Schoenle A."/>
        </authorList>
    </citation>
    <scope>NUCLEOTIDE SEQUENCE [LARGE SCALE GENOMIC DNA]</scope>
</reference>
<dbReference type="GO" id="GO:0007399">
    <property type="term" value="P:nervous system development"/>
    <property type="evidence" value="ECO:0007669"/>
    <property type="project" value="UniProtKB-ARBA"/>
</dbReference>
<dbReference type="InterPro" id="IPR031148">
    <property type="entry name" value="Plexin"/>
</dbReference>
<feature type="domain" description="Sema" evidence="4">
    <location>
        <begin position="1"/>
        <end position="162"/>
    </location>
</feature>